<feature type="domain" description="GGDEF" evidence="4">
    <location>
        <begin position="418"/>
        <end position="553"/>
    </location>
</feature>
<dbReference type="GO" id="GO:0052621">
    <property type="term" value="F:diguanylate cyclase activity"/>
    <property type="evidence" value="ECO:0007669"/>
    <property type="project" value="UniProtKB-EC"/>
</dbReference>
<dbReference type="Pfam" id="PF07695">
    <property type="entry name" value="7TMR-DISM_7TM"/>
    <property type="match status" value="1"/>
</dbReference>
<dbReference type="GO" id="GO:1902201">
    <property type="term" value="P:negative regulation of bacterial-type flagellum-dependent cell motility"/>
    <property type="evidence" value="ECO:0007669"/>
    <property type="project" value="TreeGrafter"/>
</dbReference>
<dbReference type="InterPro" id="IPR011622">
    <property type="entry name" value="7TMR_DISM_rcpt_extracell_dom2"/>
</dbReference>
<dbReference type="RefSeq" id="WP_136853878.1">
    <property type="nucleotide sequence ID" value="NZ_SWCI01000009.1"/>
</dbReference>
<dbReference type="InterPro" id="IPR011623">
    <property type="entry name" value="7TMR_DISM_rcpt_extracell_dom1"/>
</dbReference>
<feature type="transmembrane region" description="Helical" evidence="3">
    <location>
        <begin position="206"/>
        <end position="226"/>
    </location>
</feature>
<dbReference type="AlphaFoldDB" id="A0A4U1BB90"/>
<dbReference type="Proteomes" id="UP000305674">
    <property type="component" value="Unassembled WGS sequence"/>
</dbReference>
<accession>A0A4U1BB90</accession>
<comment type="catalytic activity">
    <reaction evidence="2">
        <text>2 GTP = 3',3'-c-di-GMP + 2 diphosphate</text>
        <dbReference type="Rhea" id="RHEA:24898"/>
        <dbReference type="ChEBI" id="CHEBI:33019"/>
        <dbReference type="ChEBI" id="CHEBI:37565"/>
        <dbReference type="ChEBI" id="CHEBI:58805"/>
        <dbReference type="EC" id="2.7.7.65"/>
    </reaction>
</comment>
<dbReference type="OrthoDB" id="5289013at2"/>
<reference evidence="5 6" key="1">
    <citation type="submission" date="2019-04" db="EMBL/GenBank/DDBJ databases">
        <authorList>
            <person name="Hwang J.C."/>
        </authorList>
    </citation>
    <scope>NUCLEOTIDE SEQUENCE [LARGE SCALE GENOMIC DNA]</scope>
    <source>
        <strain evidence="5 6">IMCC35001</strain>
    </source>
</reference>
<dbReference type="EMBL" id="SWCI01000009">
    <property type="protein sequence ID" value="TKB48184.1"/>
    <property type="molecule type" value="Genomic_DNA"/>
</dbReference>
<dbReference type="GO" id="GO:0043709">
    <property type="term" value="P:cell adhesion involved in single-species biofilm formation"/>
    <property type="evidence" value="ECO:0007669"/>
    <property type="project" value="TreeGrafter"/>
</dbReference>
<feature type="transmembrane region" description="Helical" evidence="3">
    <location>
        <begin position="296"/>
        <end position="317"/>
    </location>
</feature>
<comment type="caution">
    <text evidence="5">The sequence shown here is derived from an EMBL/GenBank/DDBJ whole genome shotgun (WGS) entry which is preliminary data.</text>
</comment>
<keyword evidence="3" id="KW-1133">Transmembrane helix</keyword>
<feature type="transmembrane region" description="Helical" evidence="3">
    <location>
        <begin position="238"/>
        <end position="258"/>
    </location>
</feature>
<evidence type="ECO:0000313" key="6">
    <source>
        <dbReference type="Proteomes" id="UP000305674"/>
    </source>
</evidence>
<keyword evidence="6" id="KW-1185">Reference proteome</keyword>
<evidence type="ECO:0000256" key="2">
    <source>
        <dbReference type="ARBA" id="ARBA00034247"/>
    </source>
</evidence>
<dbReference type="InterPro" id="IPR050469">
    <property type="entry name" value="Diguanylate_Cyclase"/>
</dbReference>
<feature type="transmembrane region" description="Helical" evidence="3">
    <location>
        <begin position="264"/>
        <end position="289"/>
    </location>
</feature>
<dbReference type="SUPFAM" id="SSF55073">
    <property type="entry name" value="Nucleotide cyclase"/>
    <property type="match status" value="1"/>
</dbReference>
<dbReference type="InterPro" id="IPR029787">
    <property type="entry name" value="Nucleotide_cyclase"/>
</dbReference>
<evidence type="ECO:0000256" key="1">
    <source>
        <dbReference type="ARBA" id="ARBA00012528"/>
    </source>
</evidence>
<feature type="transmembrane region" description="Helical" evidence="3">
    <location>
        <begin position="146"/>
        <end position="168"/>
    </location>
</feature>
<dbReference type="Gene3D" id="2.60.40.2380">
    <property type="match status" value="1"/>
</dbReference>
<proteinExistence type="predicted"/>
<dbReference type="InterPro" id="IPR000160">
    <property type="entry name" value="GGDEF_dom"/>
</dbReference>
<dbReference type="PROSITE" id="PS50887">
    <property type="entry name" value="GGDEF"/>
    <property type="match status" value="1"/>
</dbReference>
<dbReference type="GO" id="GO:0005886">
    <property type="term" value="C:plasma membrane"/>
    <property type="evidence" value="ECO:0007669"/>
    <property type="project" value="TreeGrafter"/>
</dbReference>
<dbReference type="InterPro" id="IPR043128">
    <property type="entry name" value="Rev_trsase/Diguanyl_cyclase"/>
</dbReference>
<sequence length="564" mass="63239">MRVFYIEDGGSDLAVYDIARMSPAQWHPLTDNTARFGLSDSTFWLKVSLTNHSEYPRTRLLEFGSATQDYIEVFSELAGHHSMGDRVPFSQRPLQSVTPTIELTLAPHGSSDVWVRLDTASGFFEWIPVRLHTKEEWAQTQLAQNFLLGMFFGSLAIMLVYGLTLSMVLKNINFITYSAYLSAALICTFVYYGFGFRWLWPSWPTLNFWALQISYTGLILTSALFAERFLNIRQHYPVLHRLLQLLSGLLLVAMLLTLTGVPRATMAMLVPLSMLILALLSGCAAVTAWRLPGWTSLLFLLAWPSLLICIGLSFANALNWVPIALDTKYLLSGLFTVEMQLLGILISRQFYRLRNDLLSARSDTSRQTNLEVMARNRELEVLNQKLKEQAYRDPMTGLRNRRSFRYALDKLEIEVSGQARALVLIDLDHFKSINDRFGHQVGDKALKHAAGIIDRAVSLVHGQCFRVGGEEFAAMLTAPDQPGLAAQCEMIRLRLAQAPLTLTSGSLPITASIGIKMVDPGQFESSRQIYQQADAALYRAKRLGRNRVCEAGIGSEFSDTPLPA</sequence>
<name>A0A4U1BB90_9GAMM</name>
<keyword evidence="3" id="KW-0812">Transmembrane</keyword>
<organism evidence="5 6">
    <name type="scientific">Ferrimonas sediminicola</name>
    <dbReference type="NCBI Taxonomy" id="2569538"/>
    <lineage>
        <taxon>Bacteria</taxon>
        <taxon>Pseudomonadati</taxon>
        <taxon>Pseudomonadota</taxon>
        <taxon>Gammaproteobacteria</taxon>
        <taxon>Alteromonadales</taxon>
        <taxon>Ferrimonadaceae</taxon>
        <taxon>Ferrimonas</taxon>
    </lineage>
</organism>
<keyword evidence="3" id="KW-0472">Membrane</keyword>
<dbReference type="Gene3D" id="3.30.70.270">
    <property type="match status" value="1"/>
</dbReference>
<dbReference type="Pfam" id="PF00990">
    <property type="entry name" value="GGDEF"/>
    <property type="match status" value="1"/>
</dbReference>
<dbReference type="PANTHER" id="PTHR45138:SF9">
    <property type="entry name" value="DIGUANYLATE CYCLASE DGCM-RELATED"/>
    <property type="match status" value="1"/>
</dbReference>
<dbReference type="CDD" id="cd01949">
    <property type="entry name" value="GGDEF"/>
    <property type="match status" value="1"/>
</dbReference>
<feature type="transmembrane region" description="Helical" evidence="3">
    <location>
        <begin position="329"/>
        <end position="351"/>
    </location>
</feature>
<protein>
    <recommendedName>
        <fullName evidence="1">diguanylate cyclase</fullName>
        <ecNumber evidence="1">2.7.7.65</ecNumber>
    </recommendedName>
</protein>
<evidence type="ECO:0000256" key="3">
    <source>
        <dbReference type="SAM" id="Phobius"/>
    </source>
</evidence>
<dbReference type="Pfam" id="PF07696">
    <property type="entry name" value="7TMR-DISMED2"/>
    <property type="match status" value="1"/>
</dbReference>
<dbReference type="NCBIfam" id="TIGR00254">
    <property type="entry name" value="GGDEF"/>
    <property type="match status" value="1"/>
</dbReference>
<dbReference type="SMART" id="SM00267">
    <property type="entry name" value="GGDEF"/>
    <property type="match status" value="1"/>
</dbReference>
<evidence type="ECO:0000259" key="4">
    <source>
        <dbReference type="PROSITE" id="PS50887"/>
    </source>
</evidence>
<feature type="transmembrane region" description="Helical" evidence="3">
    <location>
        <begin position="180"/>
        <end position="200"/>
    </location>
</feature>
<gene>
    <name evidence="5" type="ORF">FCL40_13725</name>
</gene>
<dbReference type="PANTHER" id="PTHR45138">
    <property type="entry name" value="REGULATORY COMPONENTS OF SENSORY TRANSDUCTION SYSTEM"/>
    <property type="match status" value="1"/>
</dbReference>
<dbReference type="EC" id="2.7.7.65" evidence="1"/>
<evidence type="ECO:0000313" key="5">
    <source>
        <dbReference type="EMBL" id="TKB48184.1"/>
    </source>
</evidence>